<feature type="domain" description="2Fe-2S ferredoxin-type" evidence="5">
    <location>
        <begin position="76"/>
        <end position="161"/>
    </location>
</feature>
<evidence type="ECO:0000256" key="1">
    <source>
        <dbReference type="ARBA" id="ARBA00022714"/>
    </source>
</evidence>
<dbReference type="InterPro" id="IPR001041">
    <property type="entry name" value="2Fe-2S_ferredoxin-type"/>
</dbReference>
<dbReference type="InterPro" id="IPR001055">
    <property type="entry name" value="Adrenodoxin-like"/>
</dbReference>
<dbReference type="SUPFAM" id="SSF54292">
    <property type="entry name" value="2Fe-2S ferredoxin-like"/>
    <property type="match status" value="1"/>
</dbReference>
<keyword evidence="4" id="KW-0411">Iron-sulfur</keyword>
<dbReference type="STRING" id="195883.A0A482X217"/>
<proteinExistence type="predicted"/>
<dbReference type="InterPro" id="IPR036010">
    <property type="entry name" value="2Fe-2S_ferredoxin-like_sf"/>
</dbReference>
<keyword evidence="7" id="KW-1185">Reference proteome</keyword>
<gene>
    <name evidence="6" type="ORF">LSTR_LSTR002330</name>
</gene>
<evidence type="ECO:0000313" key="6">
    <source>
        <dbReference type="EMBL" id="RZF39927.1"/>
    </source>
</evidence>
<dbReference type="GO" id="GO:0051537">
    <property type="term" value="F:2 iron, 2 sulfur cluster binding"/>
    <property type="evidence" value="ECO:0007669"/>
    <property type="project" value="UniProtKB-KW"/>
</dbReference>
<dbReference type="PANTHER" id="PTHR23426:SF76">
    <property type="entry name" value="ADRENODOXIN-LIKE PROTEIN 2, MITOCHONDRIAL"/>
    <property type="match status" value="1"/>
</dbReference>
<organism evidence="6 7">
    <name type="scientific">Laodelphax striatellus</name>
    <name type="common">Small brown planthopper</name>
    <name type="synonym">Delphax striatella</name>
    <dbReference type="NCBI Taxonomy" id="195883"/>
    <lineage>
        <taxon>Eukaryota</taxon>
        <taxon>Metazoa</taxon>
        <taxon>Ecdysozoa</taxon>
        <taxon>Arthropoda</taxon>
        <taxon>Hexapoda</taxon>
        <taxon>Insecta</taxon>
        <taxon>Pterygota</taxon>
        <taxon>Neoptera</taxon>
        <taxon>Paraneoptera</taxon>
        <taxon>Hemiptera</taxon>
        <taxon>Auchenorrhyncha</taxon>
        <taxon>Fulgoroidea</taxon>
        <taxon>Delphacidae</taxon>
        <taxon>Criomorphinae</taxon>
        <taxon>Laodelphax</taxon>
    </lineage>
</organism>
<dbReference type="InterPro" id="IPR012675">
    <property type="entry name" value="Beta-grasp_dom_sf"/>
</dbReference>
<reference evidence="6 7" key="1">
    <citation type="journal article" date="2017" name="Gigascience">
        <title>Genome sequence of the small brown planthopper, Laodelphax striatellus.</title>
        <authorList>
            <person name="Zhu J."/>
            <person name="Jiang F."/>
            <person name="Wang X."/>
            <person name="Yang P."/>
            <person name="Bao Y."/>
            <person name="Zhao W."/>
            <person name="Wang W."/>
            <person name="Lu H."/>
            <person name="Wang Q."/>
            <person name="Cui N."/>
            <person name="Li J."/>
            <person name="Chen X."/>
            <person name="Luo L."/>
            <person name="Yu J."/>
            <person name="Kang L."/>
            <person name="Cui F."/>
        </authorList>
    </citation>
    <scope>NUCLEOTIDE SEQUENCE [LARGE SCALE GENOMIC DNA]</scope>
    <source>
        <strain evidence="6">Lst14</strain>
    </source>
</reference>
<keyword evidence="3" id="KW-0408">Iron</keyword>
<sequence>MMFVGYLSSRFLGQLSTFRNFKKVCQNHACGGIMSDTQPIFPSSIGSGKCSFMTMTNPLCNSKNSSEETFEITFIRPNGEKVVGKGKEGDSLLDVVNNNDLDLDGYGKCDGMITCGTCHVLFTDRNVYDTAEPMNSFENWLFLEQSLAPFTDLSRLGCQVKLSKKLGNFQVKLPDFTRDQRES</sequence>
<comment type="caution">
    <text evidence="6">The sequence shown here is derived from an EMBL/GenBank/DDBJ whole genome shotgun (WGS) entry which is preliminary data.</text>
</comment>
<dbReference type="CDD" id="cd00207">
    <property type="entry name" value="fer2"/>
    <property type="match status" value="1"/>
</dbReference>
<dbReference type="GO" id="GO:0009055">
    <property type="term" value="F:electron transfer activity"/>
    <property type="evidence" value="ECO:0007669"/>
    <property type="project" value="TreeGrafter"/>
</dbReference>
<dbReference type="SMR" id="A0A482X217"/>
<dbReference type="OrthoDB" id="268593at2759"/>
<evidence type="ECO:0000256" key="2">
    <source>
        <dbReference type="ARBA" id="ARBA00022723"/>
    </source>
</evidence>
<dbReference type="GO" id="GO:0140647">
    <property type="term" value="P:P450-containing electron transport chain"/>
    <property type="evidence" value="ECO:0007669"/>
    <property type="project" value="InterPro"/>
</dbReference>
<dbReference type="GO" id="GO:0046872">
    <property type="term" value="F:metal ion binding"/>
    <property type="evidence" value="ECO:0007669"/>
    <property type="project" value="UniProtKB-KW"/>
</dbReference>
<dbReference type="PANTHER" id="PTHR23426">
    <property type="entry name" value="FERREDOXIN/ADRENODOXIN"/>
    <property type="match status" value="1"/>
</dbReference>
<dbReference type="InParanoid" id="A0A482X217"/>
<dbReference type="EMBL" id="QKKF02019433">
    <property type="protein sequence ID" value="RZF39927.1"/>
    <property type="molecule type" value="Genomic_DNA"/>
</dbReference>
<protein>
    <recommendedName>
        <fullName evidence="5">2Fe-2S ferredoxin-type domain-containing protein</fullName>
    </recommendedName>
</protein>
<evidence type="ECO:0000256" key="3">
    <source>
        <dbReference type="ARBA" id="ARBA00023004"/>
    </source>
</evidence>
<accession>A0A482X217</accession>
<name>A0A482X217_LAOST</name>
<evidence type="ECO:0000313" key="7">
    <source>
        <dbReference type="Proteomes" id="UP000291343"/>
    </source>
</evidence>
<dbReference type="AlphaFoldDB" id="A0A482X217"/>
<dbReference type="Proteomes" id="UP000291343">
    <property type="component" value="Unassembled WGS sequence"/>
</dbReference>
<keyword evidence="1" id="KW-0001">2Fe-2S</keyword>
<evidence type="ECO:0000259" key="5">
    <source>
        <dbReference type="Pfam" id="PF00111"/>
    </source>
</evidence>
<evidence type="ECO:0000256" key="4">
    <source>
        <dbReference type="ARBA" id="ARBA00023014"/>
    </source>
</evidence>
<keyword evidence="2" id="KW-0479">Metal-binding</keyword>
<dbReference type="GO" id="GO:0005739">
    <property type="term" value="C:mitochondrion"/>
    <property type="evidence" value="ECO:0007669"/>
    <property type="project" value="TreeGrafter"/>
</dbReference>
<dbReference type="Pfam" id="PF00111">
    <property type="entry name" value="Fer2"/>
    <property type="match status" value="1"/>
</dbReference>
<dbReference type="Gene3D" id="3.10.20.30">
    <property type="match status" value="1"/>
</dbReference>